<dbReference type="SUPFAM" id="SSF161098">
    <property type="entry name" value="MetI-like"/>
    <property type="match status" value="1"/>
</dbReference>
<dbReference type="Pfam" id="PF00528">
    <property type="entry name" value="BPD_transp_1"/>
    <property type="match status" value="1"/>
</dbReference>
<sequence length="317" mass="34246">MTHYLIKRFLLYIPILLAVLAVVFVFVRLAPGDPVDAFAPPGHDISAVQKAALRHELGLDRPAYVQFGYWVKEMTKGNLGYRYKDGTSVSHDIASRIPATLLLTGTGIGIGVLLGVLLGLVSAHMEGSIVDHGLSLLAYVGVSGPVFLLGILALYFLSMTLGWFPTGGYTTPGKGGAADILWHLILPASVLSIQYVAILMRYTRASLLEVMTQDYIRTGRAKGLSRSQVLTRHAFRNALIPIVTVIGANFANIIGGAVFLETIFSWPGMGTLLLDGIAARDYPLIMGITLWIAIAVLVVNLLTDVVYAFIDPRIALN</sequence>
<keyword evidence="6 7" id="KW-0472">Membrane</keyword>
<feature type="transmembrane region" description="Helical" evidence="7">
    <location>
        <begin position="284"/>
        <end position="310"/>
    </location>
</feature>
<feature type="transmembrane region" description="Helical" evidence="7">
    <location>
        <begin position="180"/>
        <end position="202"/>
    </location>
</feature>
<dbReference type="CDD" id="cd06261">
    <property type="entry name" value="TM_PBP2"/>
    <property type="match status" value="1"/>
</dbReference>
<dbReference type="InterPro" id="IPR000515">
    <property type="entry name" value="MetI-like"/>
</dbReference>
<comment type="subcellular location">
    <subcellularLocation>
        <location evidence="1 7">Cell membrane</location>
        <topology evidence="1 7">Multi-pass membrane protein</topology>
    </subcellularLocation>
</comment>
<dbReference type="EMBL" id="QEOB01000011">
    <property type="protein sequence ID" value="PVX81143.1"/>
    <property type="molecule type" value="Genomic_DNA"/>
</dbReference>
<gene>
    <name evidence="9" type="ORF">C7402_11145</name>
</gene>
<keyword evidence="5 7" id="KW-1133">Transmembrane helix</keyword>
<feature type="transmembrane region" description="Helical" evidence="7">
    <location>
        <begin position="9"/>
        <end position="30"/>
    </location>
</feature>
<comment type="caution">
    <text evidence="9">The sequence shown here is derived from an EMBL/GenBank/DDBJ whole genome shotgun (WGS) entry which is preliminary data.</text>
</comment>
<feature type="transmembrane region" description="Helical" evidence="7">
    <location>
        <begin position="133"/>
        <end position="157"/>
    </location>
</feature>
<evidence type="ECO:0000259" key="8">
    <source>
        <dbReference type="PROSITE" id="PS50928"/>
    </source>
</evidence>
<feature type="transmembrane region" description="Helical" evidence="7">
    <location>
        <begin position="97"/>
        <end position="121"/>
    </location>
</feature>
<reference evidence="9 10" key="1">
    <citation type="submission" date="2018-05" db="EMBL/GenBank/DDBJ databases">
        <title>Genomic Encyclopedia of Type Strains, Phase IV (KMG-V): Genome sequencing to study the core and pangenomes of soil and plant-associated prokaryotes.</title>
        <authorList>
            <person name="Whitman W."/>
        </authorList>
    </citation>
    <scope>NUCLEOTIDE SEQUENCE [LARGE SCALE GENOMIC DNA]</scope>
    <source>
        <strain evidence="9 10">SCZa-39</strain>
    </source>
</reference>
<dbReference type="Pfam" id="PF19300">
    <property type="entry name" value="BPD_transp_1_N"/>
    <property type="match status" value="1"/>
</dbReference>
<comment type="similarity">
    <text evidence="7">Belongs to the binding-protein-dependent transport system permease family.</text>
</comment>
<dbReference type="Gene3D" id="1.10.3720.10">
    <property type="entry name" value="MetI-like"/>
    <property type="match status" value="1"/>
</dbReference>
<evidence type="ECO:0000256" key="1">
    <source>
        <dbReference type="ARBA" id="ARBA00004651"/>
    </source>
</evidence>
<organism evidence="9 10">
    <name type="scientific">Paraburkholderia unamae</name>
    <dbReference type="NCBI Taxonomy" id="219649"/>
    <lineage>
        <taxon>Bacteria</taxon>
        <taxon>Pseudomonadati</taxon>
        <taxon>Pseudomonadota</taxon>
        <taxon>Betaproteobacteria</taxon>
        <taxon>Burkholderiales</taxon>
        <taxon>Burkholderiaceae</taxon>
        <taxon>Paraburkholderia</taxon>
    </lineage>
</organism>
<dbReference type="InterPro" id="IPR045621">
    <property type="entry name" value="BPD_transp_1_N"/>
</dbReference>
<evidence type="ECO:0000256" key="5">
    <source>
        <dbReference type="ARBA" id="ARBA00022989"/>
    </source>
</evidence>
<evidence type="ECO:0000256" key="6">
    <source>
        <dbReference type="ARBA" id="ARBA00023136"/>
    </source>
</evidence>
<feature type="transmembrane region" description="Helical" evidence="7">
    <location>
        <begin position="238"/>
        <end position="264"/>
    </location>
</feature>
<evidence type="ECO:0000256" key="2">
    <source>
        <dbReference type="ARBA" id="ARBA00022448"/>
    </source>
</evidence>
<protein>
    <submittedName>
        <fullName evidence="9">Peptide/nickel transport system permease protein</fullName>
    </submittedName>
</protein>
<dbReference type="PANTHER" id="PTHR43163:SF6">
    <property type="entry name" value="DIPEPTIDE TRANSPORT SYSTEM PERMEASE PROTEIN DPPB-RELATED"/>
    <property type="match status" value="1"/>
</dbReference>
<keyword evidence="3" id="KW-1003">Cell membrane</keyword>
<proteinExistence type="inferred from homology"/>
<dbReference type="PANTHER" id="PTHR43163">
    <property type="entry name" value="DIPEPTIDE TRANSPORT SYSTEM PERMEASE PROTEIN DPPB-RELATED"/>
    <property type="match status" value="1"/>
</dbReference>
<dbReference type="Proteomes" id="UP000245712">
    <property type="component" value="Unassembled WGS sequence"/>
</dbReference>
<dbReference type="PROSITE" id="PS50928">
    <property type="entry name" value="ABC_TM1"/>
    <property type="match status" value="1"/>
</dbReference>
<evidence type="ECO:0000256" key="7">
    <source>
        <dbReference type="RuleBase" id="RU363032"/>
    </source>
</evidence>
<dbReference type="InterPro" id="IPR035906">
    <property type="entry name" value="MetI-like_sf"/>
</dbReference>
<dbReference type="RefSeq" id="WP_112176107.1">
    <property type="nucleotide sequence ID" value="NZ_CAJZAT010000175.1"/>
</dbReference>
<keyword evidence="4 7" id="KW-0812">Transmembrane</keyword>
<keyword evidence="2 7" id="KW-0813">Transport</keyword>
<evidence type="ECO:0000313" key="9">
    <source>
        <dbReference type="EMBL" id="PVX81143.1"/>
    </source>
</evidence>
<accession>A0ABX5KIN6</accession>
<keyword evidence="10" id="KW-1185">Reference proteome</keyword>
<evidence type="ECO:0000313" key="10">
    <source>
        <dbReference type="Proteomes" id="UP000245712"/>
    </source>
</evidence>
<name>A0ABX5KIN6_9BURK</name>
<feature type="domain" description="ABC transmembrane type-1" evidence="8">
    <location>
        <begin position="97"/>
        <end position="303"/>
    </location>
</feature>
<evidence type="ECO:0000256" key="3">
    <source>
        <dbReference type="ARBA" id="ARBA00022475"/>
    </source>
</evidence>
<evidence type="ECO:0000256" key="4">
    <source>
        <dbReference type="ARBA" id="ARBA00022692"/>
    </source>
</evidence>